<evidence type="ECO:0000256" key="3">
    <source>
        <dbReference type="SAM" id="SignalP"/>
    </source>
</evidence>
<gene>
    <name evidence="4" type="ORF">WG66_10812</name>
</gene>
<organism evidence="4 5">
    <name type="scientific">Moniliophthora roreri</name>
    <name type="common">Frosty pod rot fungus</name>
    <name type="synonym">Monilia roreri</name>
    <dbReference type="NCBI Taxonomy" id="221103"/>
    <lineage>
        <taxon>Eukaryota</taxon>
        <taxon>Fungi</taxon>
        <taxon>Dikarya</taxon>
        <taxon>Basidiomycota</taxon>
        <taxon>Agaricomycotina</taxon>
        <taxon>Agaricomycetes</taxon>
        <taxon>Agaricomycetidae</taxon>
        <taxon>Agaricales</taxon>
        <taxon>Marasmiineae</taxon>
        <taxon>Marasmiaceae</taxon>
        <taxon>Moniliophthora</taxon>
    </lineage>
</organism>
<feature type="chain" id="PRO_5006901840" evidence="3">
    <location>
        <begin position="21"/>
        <end position="635"/>
    </location>
</feature>
<name>A0A0W0FJY5_MONRR</name>
<evidence type="ECO:0000256" key="2">
    <source>
        <dbReference type="SAM" id="Phobius"/>
    </source>
</evidence>
<feature type="compositionally biased region" description="Low complexity" evidence="1">
    <location>
        <begin position="383"/>
        <end position="407"/>
    </location>
</feature>
<reference evidence="4 5" key="1">
    <citation type="submission" date="2015-12" db="EMBL/GenBank/DDBJ databases">
        <title>Draft genome sequence of Moniliophthora roreri, the causal agent of frosty pod rot of cacao.</title>
        <authorList>
            <person name="Aime M.C."/>
            <person name="Diaz-Valderrama J.R."/>
            <person name="Kijpornyongpan T."/>
            <person name="Phillips-Mora W."/>
        </authorList>
    </citation>
    <scope>NUCLEOTIDE SEQUENCE [LARGE SCALE GENOMIC DNA]</scope>
    <source>
        <strain evidence="4 5">MCA 2952</strain>
    </source>
</reference>
<feature type="region of interest" description="Disordered" evidence="1">
    <location>
        <begin position="477"/>
        <end position="503"/>
    </location>
</feature>
<feature type="transmembrane region" description="Helical" evidence="2">
    <location>
        <begin position="206"/>
        <end position="230"/>
    </location>
</feature>
<keyword evidence="2" id="KW-0812">Transmembrane</keyword>
<comment type="caution">
    <text evidence="4">The sequence shown here is derived from an EMBL/GenBank/DDBJ whole genome shotgun (WGS) entry which is preliminary data.</text>
</comment>
<dbReference type="eggNOG" id="ENOG502QVJI">
    <property type="taxonomic scope" value="Eukaryota"/>
</dbReference>
<evidence type="ECO:0000313" key="5">
    <source>
        <dbReference type="Proteomes" id="UP000054988"/>
    </source>
</evidence>
<keyword evidence="3" id="KW-0732">Signal</keyword>
<feature type="transmembrane region" description="Helical" evidence="2">
    <location>
        <begin position="46"/>
        <end position="66"/>
    </location>
</feature>
<feature type="transmembrane region" description="Helical" evidence="2">
    <location>
        <begin position="270"/>
        <end position="292"/>
    </location>
</feature>
<feature type="compositionally biased region" description="Low complexity" evidence="1">
    <location>
        <begin position="334"/>
        <end position="346"/>
    </location>
</feature>
<feature type="transmembrane region" description="Helical" evidence="2">
    <location>
        <begin position="174"/>
        <end position="194"/>
    </location>
</feature>
<feature type="compositionally biased region" description="Low complexity" evidence="1">
    <location>
        <begin position="414"/>
        <end position="436"/>
    </location>
</feature>
<feature type="compositionally biased region" description="Low complexity" evidence="1">
    <location>
        <begin position="593"/>
        <end position="604"/>
    </location>
</feature>
<dbReference type="EMBL" id="LATX01001892">
    <property type="protein sequence ID" value="KTB36601.1"/>
    <property type="molecule type" value="Genomic_DNA"/>
</dbReference>
<evidence type="ECO:0000313" key="4">
    <source>
        <dbReference type="EMBL" id="KTB36601.1"/>
    </source>
</evidence>
<accession>A0A0W0FJY5</accession>
<keyword evidence="2" id="KW-0472">Membrane</keyword>
<feature type="signal peptide" evidence="3">
    <location>
        <begin position="1"/>
        <end position="20"/>
    </location>
</feature>
<evidence type="ECO:0000256" key="1">
    <source>
        <dbReference type="SAM" id="MobiDB-lite"/>
    </source>
</evidence>
<proteinExistence type="predicted"/>
<feature type="region of interest" description="Disordered" evidence="1">
    <location>
        <begin position="318"/>
        <end position="436"/>
    </location>
</feature>
<feature type="compositionally biased region" description="Acidic residues" evidence="1">
    <location>
        <begin position="546"/>
        <end position="555"/>
    </location>
</feature>
<protein>
    <submittedName>
        <fullName evidence="4">Uncharacterized protein</fullName>
    </submittedName>
</protein>
<feature type="compositionally biased region" description="Basic and acidic residues" evidence="1">
    <location>
        <begin position="373"/>
        <end position="382"/>
    </location>
</feature>
<feature type="transmembrane region" description="Helical" evidence="2">
    <location>
        <begin position="78"/>
        <end position="100"/>
    </location>
</feature>
<sequence>MVTRGRFWLIFGFLVAFVVAYNDPGLPADPYLAYKPAFARSLPVQILVTGVVFTLTSVLFVHLLFTGQYHWPLAPVNYVLQVSGVITLLISLIATLNVVLKRTMTESSNWPYMVSYIAVAVPPSTENVKNDPREWSIAERATWFIMTATTSVLVQITHVQFLTLLYPSSLERRLIFSMLGPLAILAAVMQLVPISSSAQVNDIASAIRNVCNATLSLLFTAALFIWGLLVNRKQAWRTDGGTAVFGAAALALAVASTALNFLYVPREEEYVWLPGLMWAVILWQSFLGWWWWVGSASGGAGLEEREEKDAMEQVIRRGQKISKRRRERQERRQQQQSETGSSRGTGWRSVFSSNGNDDTEEVSTRRRRRRRRRTDDDSHSHSDTPYSPTNDNSITPTSPSNNTPTRPSNHRRISTSQTEASSPSSGTTSHASTSSSSFLPSAVYHWFASLRQAHLTATRIQAAERRERILELERAERERAEAEAQSRRRRGDGSSSAPSPWFRVGVPGTGWGLGSSGWRVAGENGGAEEVAMSAYPNRRRRKVVTSDEEGEDAEELPPPRHRRAMRRADTDADIEIQTTDANTNYTNHPPPSIQTQPPQTLPQPAIGATPQRDQRSSVWWWGPFRRWRLQDSTVY</sequence>
<keyword evidence="2" id="KW-1133">Transmembrane helix</keyword>
<feature type="transmembrane region" description="Helical" evidence="2">
    <location>
        <begin position="242"/>
        <end position="264"/>
    </location>
</feature>
<feature type="compositionally biased region" description="Polar residues" evidence="1">
    <location>
        <begin position="576"/>
        <end position="587"/>
    </location>
</feature>
<dbReference type="Proteomes" id="UP000054988">
    <property type="component" value="Unassembled WGS sequence"/>
</dbReference>
<feature type="region of interest" description="Disordered" evidence="1">
    <location>
        <begin position="538"/>
        <end position="614"/>
    </location>
</feature>
<feature type="compositionally biased region" description="Basic and acidic residues" evidence="1">
    <location>
        <begin position="477"/>
        <end position="486"/>
    </location>
</feature>
<dbReference type="AlphaFoldDB" id="A0A0W0FJY5"/>